<dbReference type="PANTHER" id="PTHR33065">
    <property type="entry name" value="OS07G0486400 PROTEIN"/>
    <property type="match status" value="1"/>
</dbReference>
<accession>A0A3L6TQB7</accession>
<dbReference type="STRING" id="4540.A0A3L6TQB7"/>
<gene>
    <name evidence="2" type="ORF">C2845_PM01G10520</name>
</gene>
<feature type="domain" description="DUF6598" evidence="1">
    <location>
        <begin position="62"/>
        <end position="294"/>
    </location>
</feature>
<sequence>MDTNNLRTKATDESKYDPTVDYIYFTSVITNSSHHDGTIYKNKLILEDFLKGAIADRNENISIFSVRPSKSPISNGPIQLYGYIAARDERDGMLNYVVNYSRNDPIIVHQGDLIEMTGPKRCILMDVMVLIEFDMKIKNGVLEDDDQQLIDGAISCSCYNYIPWKPVKNRITGCSRALGVSLAVVEHAVEATIEVAISQVLSGLDLSISSFVDVMDVYEEIKLFNGKIGESGSLKRFIVSVAHGTTMLLMFKVGNIVQGSLHGCASRQIKFQAKLHGCASRQIKLKFTTISVKVTWSTICD</sequence>
<organism evidence="2 3">
    <name type="scientific">Panicum miliaceum</name>
    <name type="common">Proso millet</name>
    <name type="synonym">Broomcorn millet</name>
    <dbReference type="NCBI Taxonomy" id="4540"/>
    <lineage>
        <taxon>Eukaryota</taxon>
        <taxon>Viridiplantae</taxon>
        <taxon>Streptophyta</taxon>
        <taxon>Embryophyta</taxon>
        <taxon>Tracheophyta</taxon>
        <taxon>Spermatophyta</taxon>
        <taxon>Magnoliopsida</taxon>
        <taxon>Liliopsida</taxon>
        <taxon>Poales</taxon>
        <taxon>Poaceae</taxon>
        <taxon>PACMAD clade</taxon>
        <taxon>Panicoideae</taxon>
        <taxon>Panicodae</taxon>
        <taxon>Paniceae</taxon>
        <taxon>Panicinae</taxon>
        <taxon>Panicum</taxon>
        <taxon>Panicum sect. Panicum</taxon>
    </lineage>
</organism>
<keyword evidence="3" id="KW-1185">Reference proteome</keyword>
<evidence type="ECO:0000313" key="2">
    <source>
        <dbReference type="EMBL" id="RLN42352.1"/>
    </source>
</evidence>
<dbReference type="EMBL" id="PQIB02000001">
    <property type="protein sequence ID" value="RLN42352.1"/>
    <property type="molecule type" value="Genomic_DNA"/>
</dbReference>
<name>A0A3L6TQB7_PANMI</name>
<comment type="caution">
    <text evidence="2">The sequence shown here is derived from an EMBL/GenBank/DDBJ whole genome shotgun (WGS) entry which is preliminary data.</text>
</comment>
<reference evidence="3" key="1">
    <citation type="journal article" date="2019" name="Nat. Commun.">
        <title>The genome of broomcorn millet.</title>
        <authorList>
            <person name="Zou C."/>
            <person name="Miki D."/>
            <person name="Li D."/>
            <person name="Tang Q."/>
            <person name="Xiao L."/>
            <person name="Rajput S."/>
            <person name="Deng P."/>
            <person name="Jia W."/>
            <person name="Huang R."/>
            <person name="Zhang M."/>
            <person name="Sun Y."/>
            <person name="Hu J."/>
            <person name="Fu X."/>
            <person name="Schnable P.S."/>
            <person name="Li F."/>
            <person name="Zhang H."/>
            <person name="Feng B."/>
            <person name="Zhu X."/>
            <person name="Liu R."/>
            <person name="Schnable J.C."/>
            <person name="Zhu J.-K."/>
            <person name="Zhang H."/>
        </authorList>
    </citation>
    <scope>NUCLEOTIDE SEQUENCE [LARGE SCALE GENOMIC DNA]</scope>
</reference>
<dbReference type="Pfam" id="PF20241">
    <property type="entry name" value="DUF6598"/>
    <property type="match status" value="1"/>
</dbReference>
<dbReference type="PANTHER" id="PTHR33065:SF193">
    <property type="entry name" value="DUF6598 DOMAIN-CONTAINING PROTEIN"/>
    <property type="match status" value="1"/>
</dbReference>
<dbReference type="OrthoDB" id="667410at2759"/>
<evidence type="ECO:0000259" key="1">
    <source>
        <dbReference type="Pfam" id="PF20241"/>
    </source>
</evidence>
<protein>
    <recommendedName>
        <fullName evidence="1">DUF6598 domain-containing protein</fullName>
    </recommendedName>
</protein>
<proteinExistence type="predicted"/>
<evidence type="ECO:0000313" key="3">
    <source>
        <dbReference type="Proteomes" id="UP000275267"/>
    </source>
</evidence>
<dbReference type="Proteomes" id="UP000275267">
    <property type="component" value="Unassembled WGS sequence"/>
</dbReference>
<dbReference type="AlphaFoldDB" id="A0A3L6TQB7"/>
<dbReference type="InterPro" id="IPR046533">
    <property type="entry name" value="DUF6598"/>
</dbReference>